<dbReference type="OrthoDB" id="6930495at2"/>
<proteinExistence type="predicted"/>
<reference evidence="2 3" key="1">
    <citation type="submission" date="2016-01" db="EMBL/GenBank/DDBJ databases">
        <title>Annotation of Pseudomonas oryzihabitans USDA-ARS-USMARC-56511.</title>
        <authorList>
            <person name="Harhay G.P."/>
            <person name="Harhay D.M."/>
            <person name="Smith T.P.L."/>
            <person name="Bono J.L."/>
            <person name="Heaton M.P."/>
            <person name="Clawson M.L."/>
            <person name="Chitko-Mckown C.G."/>
            <person name="Capik S.F."/>
            <person name="DeDonder K.D."/>
            <person name="Apley M.D."/>
            <person name="Lubbers B.V."/>
            <person name="White B.J."/>
            <person name="Larson R.L."/>
        </authorList>
    </citation>
    <scope>NUCLEOTIDE SEQUENCE [LARGE SCALE GENOMIC DNA]</scope>
    <source>
        <strain evidence="2 3">USDA-ARS-USMARC-56511</strain>
    </source>
</reference>
<dbReference type="Gene3D" id="3.60.110.10">
    <property type="entry name" value="Carbon-nitrogen hydrolase"/>
    <property type="match status" value="1"/>
</dbReference>
<dbReference type="SUPFAM" id="SSF56317">
    <property type="entry name" value="Carbon-nitrogen hydrolase"/>
    <property type="match status" value="1"/>
</dbReference>
<evidence type="ECO:0008006" key="4">
    <source>
        <dbReference type="Google" id="ProtNLM"/>
    </source>
</evidence>
<dbReference type="RefSeq" id="WP_059315365.1">
    <property type="nucleotide sequence ID" value="NZ_CP013987.1"/>
</dbReference>
<protein>
    <recommendedName>
        <fullName evidence="4">Carbon-nitrogen hydrolase family protein</fullName>
    </recommendedName>
</protein>
<dbReference type="AlphaFoldDB" id="A0A0U4P8X9"/>
<dbReference type="Proteomes" id="UP000064137">
    <property type="component" value="Chromosome"/>
</dbReference>
<dbReference type="EMBL" id="CP013987">
    <property type="protein sequence ID" value="ALZ85199.1"/>
    <property type="molecule type" value="Genomic_DNA"/>
</dbReference>
<gene>
    <name evidence="2" type="ORF">APT59_13720</name>
</gene>
<evidence type="ECO:0000313" key="3">
    <source>
        <dbReference type="Proteomes" id="UP000064137"/>
    </source>
</evidence>
<feature type="region of interest" description="Disordered" evidence="1">
    <location>
        <begin position="313"/>
        <end position="333"/>
    </location>
</feature>
<organism evidence="2 3">
    <name type="scientific">Pseudomonas oryzihabitans</name>
    <dbReference type="NCBI Taxonomy" id="47885"/>
    <lineage>
        <taxon>Bacteria</taxon>
        <taxon>Pseudomonadati</taxon>
        <taxon>Pseudomonadota</taxon>
        <taxon>Gammaproteobacteria</taxon>
        <taxon>Pseudomonadales</taxon>
        <taxon>Pseudomonadaceae</taxon>
        <taxon>Pseudomonas</taxon>
    </lineage>
</organism>
<name>A0A0U4P8X9_9PSED</name>
<sequence>MRKLVFLVLIALFAVLAGWVAQRPAFHYLSDLRSSLAVDLTTTPAAAATGNLLGIEPELVALDYGNPERLRLKLDAYLANARRLGLIGAQTIVVLPEHLGTPLALMGEKPEVYAAAQSKEAIEWLVLGNPLRVARAWFQSAGDRRLADSLLRMKAWDMASAYQQLFAGLAREYGVTLVAGSIVLPGPALVDGELQVGSGPLRNVTLVFGPDGKPLGEPLVRPLTASEVGDDLSPPLLRLDTPLGRLGVIQGSDTGRTGVLDAPQVDLLAIPALASEATPAPAPFDPQRLRAAGIRAALEVHLRGRLWEWQASGPSQAFTPDGESATDPARSGSKLLNLRL</sequence>
<accession>A0A0U4P8X9</accession>
<evidence type="ECO:0000313" key="2">
    <source>
        <dbReference type="EMBL" id="ALZ85199.1"/>
    </source>
</evidence>
<dbReference type="KEGG" id="por:APT59_13720"/>
<dbReference type="InterPro" id="IPR036526">
    <property type="entry name" value="C-N_Hydrolase_sf"/>
</dbReference>
<evidence type="ECO:0000256" key="1">
    <source>
        <dbReference type="SAM" id="MobiDB-lite"/>
    </source>
</evidence>